<gene>
    <name evidence="1" type="ORF">LKE01_16730</name>
</gene>
<proteinExistence type="predicted"/>
<accession>A0A511DXH5</accession>
<dbReference type="InterPro" id="IPR026002">
    <property type="entry name" value="ATC_hydrolase-like"/>
</dbReference>
<dbReference type="Pfam" id="PF14196">
    <property type="entry name" value="ATC_hydrolase"/>
    <property type="match status" value="1"/>
</dbReference>
<comment type="caution">
    <text evidence="1">The sequence shown here is derived from an EMBL/GenBank/DDBJ whole genome shotgun (WGS) entry which is preliminary data.</text>
</comment>
<protein>
    <recommendedName>
        <fullName evidence="3">L-2-amino-thiazoline-4-carboxylic acid hydrolase</fullName>
    </recommendedName>
</protein>
<dbReference type="Proteomes" id="UP000321893">
    <property type="component" value="Unassembled WGS sequence"/>
</dbReference>
<dbReference type="RefSeq" id="WP_082619715.1">
    <property type="nucleotide sequence ID" value="NZ_BJVK01000024.1"/>
</dbReference>
<dbReference type="AlphaFoldDB" id="A0A511DXH5"/>
<dbReference type="OrthoDB" id="5454254at2"/>
<evidence type="ECO:0000313" key="2">
    <source>
        <dbReference type="Proteomes" id="UP000321893"/>
    </source>
</evidence>
<evidence type="ECO:0008006" key="3">
    <source>
        <dbReference type="Google" id="ProtNLM"/>
    </source>
</evidence>
<evidence type="ECO:0000313" key="1">
    <source>
        <dbReference type="EMBL" id="GEL28853.1"/>
    </source>
</evidence>
<keyword evidence="2" id="KW-1185">Reference proteome</keyword>
<dbReference type="STRING" id="1423764.FC95_GL000946"/>
<organism evidence="1 2">
    <name type="scientific">Lentilactobacillus kefiri</name>
    <name type="common">Lactobacillus kefiri</name>
    <dbReference type="NCBI Taxonomy" id="33962"/>
    <lineage>
        <taxon>Bacteria</taxon>
        <taxon>Bacillati</taxon>
        <taxon>Bacillota</taxon>
        <taxon>Bacilli</taxon>
        <taxon>Lactobacillales</taxon>
        <taxon>Lactobacillaceae</taxon>
        <taxon>Lentilactobacillus</taxon>
    </lineage>
</organism>
<dbReference type="EMBL" id="BJVK01000024">
    <property type="protein sequence ID" value="GEL28853.1"/>
    <property type="molecule type" value="Genomic_DNA"/>
</dbReference>
<name>A0A511DXH5_LENKE</name>
<sequence length="156" mass="18091">MASENEKRSRIAATMTRMLDEAKAHGLDDKFAIKAVHDYGVDNGQDFKESMVDPHDMKEFADKFTDNLEANVYEMETVKSTEDDFRVHFHYCPYVNRWLRMGKTTDEMANLCDICMKGDRAVAENFDDIDFDLGSTIAKGNPYCEVRYFKTRKTKE</sequence>
<reference evidence="1" key="1">
    <citation type="submission" date="2019-07" db="EMBL/GenBank/DDBJ databases">
        <title>Whole genome shotgun sequence of Lactobacillus kefiri NBRC 15888.</title>
        <authorList>
            <person name="Hosoyama A."/>
            <person name="Uohara A."/>
            <person name="Ohji S."/>
            <person name="Ichikawa N."/>
        </authorList>
    </citation>
    <scope>NUCLEOTIDE SEQUENCE [LARGE SCALE GENOMIC DNA]</scope>
    <source>
        <strain evidence="1">NBRC 15888</strain>
    </source>
</reference>